<evidence type="ECO:0000259" key="9">
    <source>
        <dbReference type="Pfam" id="PF01182"/>
    </source>
</evidence>
<evidence type="ECO:0000256" key="2">
    <source>
        <dbReference type="ARBA" id="ARBA00002681"/>
    </source>
</evidence>
<dbReference type="FunFam" id="3.40.50.1360:FF:000005">
    <property type="entry name" value="6-phosphogluconolactonase"/>
    <property type="match status" value="1"/>
</dbReference>
<evidence type="ECO:0000313" key="10">
    <source>
        <dbReference type="EMBL" id="QBD81985.1"/>
    </source>
</evidence>
<comment type="similarity">
    <text evidence="4 8">Belongs to the glucosamine/galactosamine-6-phosphate isomerase family. 6-phosphogluconolactonase subfamily.</text>
</comment>
<dbReference type="PANTHER" id="PTHR11054:SF0">
    <property type="entry name" value="6-PHOSPHOGLUCONOLACTONASE"/>
    <property type="match status" value="1"/>
</dbReference>
<dbReference type="CDD" id="cd01400">
    <property type="entry name" value="6PGL"/>
    <property type="match status" value="1"/>
</dbReference>
<evidence type="ECO:0000256" key="6">
    <source>
        <dbReference type="ARBA" id="ARBA00020337"/>
    </source>
</evidence>
<reference evidence="10 11" key="1">
    <citation type="submission" date="2019-01" db="EMBL/GenBank/DDBJ databases">
        <title>Ktedonosporobacter rubrisoli SCAWS-G2.</title>
        <authorList>
            <person name="Huang Y."/>
            <person name="Yan B."/>
        </authorList>
    </citation>
    <scope>NUCLEOTIDE SEQUENCE [LARGE SCALE GENOMIC DNA]</scope>
    <source>
        <strain evidence="10 11">SCAWS-G2</strain>
    </source>
</reference>
<evidence type="ECO:0000256" key="3">
    <source>
        <dbReference type="ARBA" id="ARBA00004961"/>
    </source>
</evidence>
<dbReference type="Proteomes" id="UP000290365">
    <property type="component" value="Chromosome"/>
</dbReference>
<proteinExistence type="inferred from homology"/>
<dbReference type="Pfam" id="PF01182">
    <property type="entry name" value="Glucosamine_iso"/>
    <property type="match status" value="1"/>
</dbReference>
<dbReference type="UniPathway" id="UPA00115">
    <property type="reaction ID" value="UER00409"/>
</dbReference>
<dbReference type="GO" id="GO:0017057">
    <property type="term" value="F:6-phosphogluconolactonase activity"/>
    <property type="evidence" value="ECO:0007669"/>
    <property type="project" value="UniProtKB-UniRule"/>
</dbReference>
<dbReference type="GO" id="GO:0006098">
    <property type="term" value="P:pentose-phosphate shunt"/>
    <property type="evidence" value="ECO:0007669"/>
    <property type="project" value="UniProtKB-UniPathway"/>
</dbReference>
<dbReference type="PANTHER" id="PTHR11054">
    <property type="entry name" value="6-PHOSPHOGLUCONOLACTONASE"/>
    <property type="match status" value="1"/>
</dbReference>
<dbReference type="NCBIfam" id="TIGR01198">
    <property type="entry name" value="pgl"/>
    <property type="match status" value="1"/>
</dbReference>
<comment type="function">
    <text evidence="2 8">Hydrolysis of 6-phosphogluconolactone to 6-phosphogluconate.</text>
</comment>
<evidence type="ECO:0000256" key="1">
    <source>
        <dbReference type="ARBA" id="ARBA00000832"/>
    </source>
</evidence>
<dbReference type="GO" id="GO:0005975">
    <property type="term" value="P:carbohydrate metabolic process"/>
    <property type="evidence" value="ECO:0007669"/>
    <property type="project" value="UniProtKB-UniRule"/>
</dbReference>
<evidence type="ECO:0000256" key="8">
    <source>
        <dbReference type="RuleBase" id="RU365095"/>
    </source>
</evidence>
<dbReference type="EMBL" id="CP035758">
    <property type="protein sequence ID" value="QBD81985.1"/>
    <property type="molecule type" value="Genomic_DNA"/>
</dbReference>
<comment type="pathway">
    <text evidence="3 8">Carbohydrate degradation; pentose phosphate pathway; D-ribulose 5-phosphate from D-glucose 6-phosphate (oxidative stage): step 2/3.</text>
</comment>
<sequence length="251" mass="27797">MQEQSMHIATYPDVGTLSQEAARYIVRIAKESIATHGRFTIALSGGTTPKKLYGLLAEEPYRSQIDWALVEIFWSDERNVPPSSQDSNYYLAKEVLLDKVPLAEKQIHRMPGEDPDRDAASQAYEADLRRTFGSAGIPAFDLIQLGMGPEGHTASLFPHQPSLHEQQRLIMPVDVPKPPPPRLTFTPPLLNAAIHVLFLVTGAEKAEAVQAVLEGPHQPDEYPAQIVRPTQGEVTWMFDTAAAANLRNKQV</sequence>
<dbReference type="EC" id="3.1.1.31" evidence="5 8"/>
<keyword evidence="7 8" id="KW-0378">Hydrolase</keyword>
<evidence type="ECO:0000256" key="7">
    <source>
        <dbReference type="ARBA" id="ARBA00022801"/>
    </source>
</evidence>
<organism evidence="10 11">
    <name type="scientific">Ktedonosporobacter rubrisoli</name>
    <dbReference type="NCBI Taxonomy" id="2509675"/>
    <lineage>
        <taxon>Bacteria</taxon>
        <taxon>Bacillati</taxon>
        <taxon>Chloroflexota</taxon>
        <taxon>Ktedonobacteria</taxon>
        <taxon>Ktedonobacterales</taxon>
        <taxon>Ktedonosporobacteraceae</taxon>
        <taxon>Ktedonosporobacter</taxon>
    </lineage>
</organism>
<dbReference type="InterPro" id="IPR006148">
    <property type="entry name" value="Glc/Gal-6P_isomerase"/>
</dbReference>
<evidence type="ECO:0000256" key="4">
    <source>
        <dbReference type="ARBA" id="ARBA00010662"/>
    </source>
</evidence>
<evidence type="ECO:0000313" key="11">
    <source>
        <dbReference type="Proteomes" id="UP000290365"/>
    </source>
</evidence>
<dbReference type="SUPFAM" id="SSF100950">
    <property type="entry name" value="NagB/RpiA/CoA transferase-like"/>
    <property type="match status" value="1"/>
</dbReference>
<dbReference type="Gene3D" id="3.40.50.1360">
    <property type="match status" value="1"/>
</dbReference>
<comment type="catalytic activity">
    <reaction evidence="1 8">
        <text>6-phospho-D-glucono-1,5-lactone + H2O = 6-phospho-D-gluconate + H(+)</text>
        <dbReference type="Rhea" id="RHEA:12556"/>
        <dbReference type="ChEBI" id="CHEBI:15377"/>
        <dbReference type="ChEBI" id="CHEBI:15378"/>
        <dbReference type="ChEBI" id="CHEBI:57955"/>
        <dbReference type="ChEBI" id="CHEBI:58759"/>
        <dbReference type="EC" id="3.1.1.31"/>
    </reaction>
</comment>
<protein>
    <recommendedName>
        <fullName evidence="6 8">6-phosphogluconolactonase</fullName>
        <shortName evidence="8">6PGL</shortName>
        <ecNumber evidence="5 8">3.1.1.31</ecNumber>
    </recommendedName>
</protein>
<dbReference type="OrthoDB" id="9810967at2"/>
<keyword evidence="11" id="KW-1185">Reference proteome</keyword>
<dbReference type="KEGG" id="kbs:EPA93_40820"/>
<dbReference type="AlphaFoldDB" id="A0A4P6K1X0"/>
<dbReference type="InterPro" id="IPR005900">
    <property type="entry name" value="6-phosphogluconolactonase_DevB"/>
</dbReference>
<evidence type="ECO:0000256" key="5">
    <source>
        <dbReference type="ARBA" id="ARBA00013198"/>
    </source>
</evidence>
<gene>
    <name evidence="8 10" type="primary">pgl</name>
    <name evidence="10" type="ORF">EPA93_40820</name>
</gene>
<name>A0A4P6K1X0_KTERU</name>
<accession>A0A4P6K1X0</accession>
<dbReference type="InterPro" id="IPR037171">
    <property type="entry name" value="NagB/RpiA_transferase-like"/>
</dbReference>
<feature type="domain" description="Glucosamine/galactosamine-6-phosphate isomerase" evidence="9">
    <location>
        <begin position="15"/>
        <end position="236"/>
    </location>
</feature>
<dbReference type="InterPro" id="IPR039104">
    <property type="entry name" value="6PGL"/>
</dbReference>